<keyword evidence="1" id="KW-0472">Membrane</keyword>
<feature type="transmembrane region" description="Helical" evidence="1">
    <location>
        <begin position="114"/>
        <end position="136"/>
    </location>
</feature>
<proteinExistence type="predicted"/>
<evidence type="ECO:0000313" key="3">
    <source>
        <dbReference type="Proteomes" id="UP000301309"/>
    </source>
</evidence>
<evidence type="ECO:0000313" key="2">
    <source>
        <dbReference type="EMBL" id="GDY53386.1"/>
    </source>
</evidence>
<dbReference type="Proteomes" id="UP000301309">
    <property type="component" value="Unassembled WGS sequence"/>
</dbReference>
<protein>
    <submittedName>
        <fullName evidence="2">Uncharacterized protein</fullName>
    </submittedName>
</protein>
<organism evidence="2 3">
    <name type="scientific">Streptomyces violaceusniger</name>
    <dbReference type="NCBI Taxonomy" id="68280"/>
    <lineage>
        <taxon>Bacteria</taxon>
        <taxon>Bacillati</taxon>
        <taxon>Actinomycetota</taxon>
        <taxon>Actinomycetes</taxon>
        <taxon>Kitasatosporales</taxon>
        <taxon>Streptomycetaceae</taxon>
        <taxon>Streptomyces</taxon>
        <taxon>Streptomyces violaceusniger group</taxon>
    </lineage>
</organism>
<evidence type="ECO:0000256" key="1">
    <source>
        <dbReference type="SAM" id="Phobius"/>
    </source>
</evidence>
<name>A0A4D4L2E7_STRVO</name>
<reference evidence="2 3" key="1">
    <citation type="journal article" date="2020" name="Int. J. Syst. Evol. Microbiol.">
        <title>Reclassification of Streptomyces castelarensis and Streptomyces sporoclivatus as later heterotypic synonyms of Streptomyces antimycoticus.</title>
        <authorList>
            <person name="Komaki H."/>
            <person name="Tamura T."/>
        </authorList>
    </citation>
    <scope>NUCLEOTIDE SEQUENCE [LARGE SCALE GENOMIC DNA]</scope>
    <source>
        <strain evidence="2 3">NBRC 13459</strain>
    </source>
</reference>
<keyword evidence="1" id="KW-0812">Transmembrane</keyword>
<sequence>MPQMSKLRLFRVPAGFQYGVHEEQGVRLSLGSRAGDSLRGLLRRSAKSFAGQTTLRAPGFPSTEGAGPTIDRPAARMVRQASDNEADRIRIHQAKREPSVFSFKPLRRRTARTAAVGALAAAACVTVMAGSAGAIVNGSDSTEMYPFMATIPSRPRNRV</sequence>
<comment type="caution">
    <text evidence="2">The sequence shown here is derived from an EMBL/GenBank/DDBJ whole genome shotgun (WGS) entry which is preliminary data.</text>
</comment>
<gene>
    <name evidence="2" type="ORF">SVIO_040090</name>
</gene>
<dbReference type="AlphaFoldDB" id="A0A4D4L2E7"/>
<accession>A0A4D4L2E7</accession>
<dbReference type="EMBL" id="BJHW01000001">
    <property type="protein sequence ID" value="GDY53386.1"/>
    <property type="molecule type" value="Genomic_DNA"/>
</dbReference>
<keyword evidence="1" id="KW-1133">Transmembrane helix</keyword>
<keyword evidence="3" id="KW-1185">Reference proteome</keyword>